<dbReference type="InterPro" id="IPR046460">
    <property type="entry name" value="UNC80_C"/>
</dbReference>
<organism evidence="3 4">
    <name type="scientific">Cronartium quercuum f. sp. fusiforme G11</name>
    <dbReference type="NCBI Taxonomy" id="708437"/>
    <lineage>
        <taxon>Eukaryota</taxon>
        <taxon>Fungi</taxon>
        <taxon>Dikarya</taxon>
        <taxon>Basidiomycota</taxon>
        <taxon>Pucciniomycotina</taxon>
        <taxon>Pucciniomycetes</taxon>
        <taxon>Pucciniales</taxon>
        <taxon>Coleosporiaceae</taxon>
        <taxon>Cronartium</taxon>
    </lineage>
</organism>
<dbReference type="Proteomes" id="UP000886653">
    <property type="component" value="Unassembled WGS sequence"/>
</dbReference>
<feature type="region of interest" description="Disordered" evidence="1">
    <location>
        <begin position="29"/>
        <end position="77"/>
    </location>
</feature>
<reference evidence="3" key="1">
    <citation type="submission" date="2013-11" db="EMBL/GenBank/DDBJ databases">
        <title>Genome sequence of the fusiform rust pathogen reveals effectors for host alternation and coevolution with pine.</title>
        <authorList>
            <consortium name="DOE Joint Genome Institute"/>
            <person name="Smith K."/>
            <person name="Pendleton A."/>
            <person name="Kubisiak T."/>
            <person name="Anderson C."/>
            <person name="Salamov A."/>
            <person name="Aerts A."/>
            <person name="Riley R."/>
            <person name="Clum A."/>
            <person name="Lindquist E."/>
            <person name="Ence D."/>
            <person name="Campbell M."/>
            <person name="Kronenberg Z."/>
            <person name="Feau N."/>
            <person name="Dhillon B."/>
            <person name="Hamelin R."/>
            <person name="Burleigh J."/>
            <person name="Smith J."/>
            <person name="Yandell M."/>
            <person name="Nelson C."/>
            <person name="Grigoriev I."/>
            <person name="Davis J."/>
        </authorList>
    </citation>
    <scope>NUCLEOTIDE SEQUENCE</scope>
    <source>
        <strain evidence="3">G11</strain>
    </source>
</reference>
<keyword evidence="4" id="KW-1185">Reference proteome</keyword>
<dbReference type="PANTHER" id="PTHR31781:SF1">
    <property type="entry name" value="PROTEIN UNC-80 HOMOLOG"/>
    <property type="match status" value="1"/>
</dbReference>
<dbReference type="GO" id="GO:0055080">
    <property type="term" value="P:monoatomic cation homeostasis"/>
    <property type="evidence" value="ECO:0007669"/>
    <property type="project" value="TreeGrafter"/>
</dbReference>
<evidence type="ECO:0000256" key="1">
    <source>
        <dbReference type="SAM" id="MobiDB-lite"/>
    </source>
</evidence>
<evidence type="ECO:0000259" key="2">
    <source>
        <dbReference type="Pfam" id="PF20262"/>
    </source>
</evidence>
<dbReference type="EMBL" id="MU167371">
    <property type="protein sequence ID" value="KAG0141790.1"/>
    <property type="molecule type" value="Genomic_DNA"/>
</dbReference>
<proteinExistence type="predicted"/>
<dbReference type="Pfam" id="PF20262">
    <property type="entry name" value="UNC80_C"/>
    <property type="match status" value="1"/>
</dbReference>
<dbReference type="AlphaFoldDB" id="A0A9P6T7P7"/>
<protein>
    <recommendedName>
        <fullName evidence="2">Protein UNC80 C-terminal domain-containing protein</fullName>
    </recommendedName>
</protein>
<name>A0A9P6T7P7_9BASI</name>
<dbReference type="OrthoDB" id="5584001at2759"/>
<dbReference type="GO" id="GO:0005261">
    <property type="term" value="F:monoatomic cation channel activity"/>
    <property type="evidence" value="ECO:0007669"/>
    <property type="project" value="TreeGrafter"/>
</dbReference>
<evidence type="ECO:0000313" key="3">
    <source>
        <dbReference type="EMBL" id="KAG0141790.1"/>
    </source>
</evidence>
<gene>
    <name evidence="3" type="ORF">CROQUDRAFT_269690</name>
</gene>
<dbReference type="GO" id="GO:0034703">
    <property type="term" value="C:cation channel complex"/>
    <property type="evidence" value="ECO:0007669"/>
    <property type="project" value="TreeGrafter"/>
</dbReference>
<accession>A0A9P6T7P7</accession>
<dbReference type="PANTHER" id="PTHR31781">
    <property type="entry name" value="UNC80"/>
    <property type="match status" value="1"/>
</dbReference>
<evidence type="ECO:0000313" key="4">
    <source>
        <dbReference type="Proteomes" id="UP000886653"/>
    </source>
</evidence>
<sequence>MCPLKALEELGWDDDQKARQMAFERQRAPLTVLPLAQPHAGGGDGELPSRSNTPTPSLRRRSSAASMHEAFSKKQQRSVVTPATARLLMMASLLSHDKNTRVCVIARKLIMDLIRDESNAVLRPFTEDLSGSSAEVGRALKMVRSMLEINYCYPPVFAHQLFSHLVGWSKSIARLSYRSDVFANMASALSIASAASIHVQQFNMRDIKRAKIEHMLLSHGQLWFVEPGRDRLLPTSSTANASSQLQNLSIPRVLFDVTRTRIAQIRLMASYLRQQPKEAFNLRQHLHGCLLILPVDEGLPSPLENRFFLPRTDRQAIISAASDPDNYGLHSLSRVLALSWLDLLSQLFNGLTTLTVAQQEFVELFDSINRILICHSYDVLTVSNCLKVCMQASTKFRRLFRVKGFAMFVPLVFKVYCEAKTCNFQVIMEAIAFAWKRWFICHGDAFIFQALAACAPVMTRPGVDEHAQKAMASSLFDLLTSLTANHTTAKRDIAALDGVNTAEEQAALSYLAKHRPELFVSNREGSSDGSHDHLAPLDENQTFELGDLCKLFFTAIAFDPTSDRSGSFIRLLSLLIPHLTRLPASSKILHEGVDALLKVYAKPLPKSGLGETSTNTDAVPVGQKVAYMGVVTAFVEAGGKLTDTAISRLIQLAFQIIRADSAAGQLTSMRFLCVYVQTHTHARGQSNAVKQPVMFLRETLTIFKDTLEEIDYSSFLECLQEFMESADLKSTELNGLALLYVRYALGAHAIQYDLKVFSRDLRRSCARLSATIAKKSMLPSLTSLHIDPSKPHALVDFLIPLALALPSDPTQATVSLESSWIMLIATAVKFLSADHFKTTRGLVCELDRTLSFLLSIQLLKIALTKGFQALRANDVVWTHVADHLKSVLSSSAVSFISSLESQAWVIGAQEEQCGLPVIEYAT</sequence>
<feature type="domain" description="Protein UNC80 C-terminal" evidence="2">
    <location>
        <begin position="310"/>
        <end position="487"/>
    </location>
</feature>
<comment type="caution">
    <text evidence="3">The sequence shown here is derived from an EMBL/GenBank/DDBJ whole genome shotgun (WGS) entry which is preliminary data.</text>
</comment>